<dbReference type="EMBL" id="JAADJZ010000029">
    <property type="protein sequence ID" value="KAF2866037.1"/>
    <property type="molecule type" value="Genomic_DNA"/>
</dbReference>
<organism evidence="2 3">
    <name type="scientific">Massariosphaeria phaeospora</name>
    <dbReference type="NCBI Taxonomy" id="100035"/>
    <lineage>
        <taxon>Eukaryota</taxon>
        <taxon>Fungi</taxon>
        <taxon>Dikarya</taxon>
        <taxon>Ascomycota</taxon>
        <taxon>Pezizomycotina</taxon>
        <taxon>Dothideomycetes</taxon>
        <taxon>Pleosporomycetidae</taxon>
        <taxon>Pleosporales</taxon>
        <taxon>Pleosporales incertae sedis</taxon>
        <taxon>Massariosphaeria</taxon>
    </lineage>
</organism>
<name>A0A7C8HZB7_9PLEO</name>
<dbReference type="InterPro" id="IPR032675">
    <property type="entry name" value="LRR_dom_sf"/>
</dbReference>
<evidence type="ECO:0008006" key="4">
    <source>
        <dbReference type="Google" id="ProtNLM"/>
    </source>
</evidence>
<evidence type="ECO:0000313" key="3">
    <source>
        <dbReference type="Proteomes" id="UP000481861"/>
    </source>
</evidence>
<accession>A0A7C8HZB7</accession>
<protein>
    <recommendedName>
        <fullName evidence="4">F-box domain-containing protein</fullName>
    </recommendedName>
</protein>
<gene>
    <name evidence="2" type="ORF">BDV95DRAFT_611915</name>
</gene>
<keyword evidence="3" id="KW-1185">Reference proteome</keyword>
<reference evidence="2 3" key="1">
    <citation type="submission" date="2020-01" db="EMBL/GenBank/DDBJ databases">
        <authorList>
            <consortium name="DOE Joint Genome Institute"/>
            <person name="Haridas S."/>
            <person name="Albert R."/>
            <person name="Binder M."/>
            <person name="Bloem J."/>
            <person name="Labutti K."/>
            <person name="Salamov A."/>
            <person name="Andreopoulos B."/>
            <person name="Baker S.E."/>
            <person name="Barry K."/>
            <person name="Bills G."/>
            <person name="Bluhm B.H."/>
            <person name="Cannon C."/>
            <person name="Castanera R."/>
            <person name="Culley D.E."/>
            <person name="Daum C."/>
            <person name="Ezra D."/>
            <person name="Gonzalez J.B."/>
            <person name="Henrissat B."/>
            <person name="Kuo A."/>
            <person name="Liang C."/>
            <person name="Lipzen A."/>
            <person name="Lutzoni F."/>
            <person name="Magnuson J."/>
            <person name="Mondo S."/>
            <person name="Nolan M."/>
            <person name="Ohm R."/>
            <person name="Pangilinan J."/>
            <person name="Park H.-J.H."/>
            <person name="Ramirez L."/>
            <person name="Alfaro M."/>
            <person name="Sun H."/>
            <person name="Tritt A."/>
            <person name="Yoshinaga Y."/>
            <person name="Zwiers L.-H.L."/>
            <person name="Turgeon B.G."/>
            <person name="Goodwin S.B."/>
            <person name="Spatafora J.W."/>
            <person name="Crous P.W."/>
            <person name="Grigoriev I.V."/>
        </authorList>
    </citation>
    <scope>NUCLEOTIDE SEQUENCE [LARGE SCALE GENOMIC DNA]</scope>
    <source>
        <strain evidence="2 3">CBS 611.86</strain>
    </source>
</reference>
<dbReference type="Proteomes" id="UP000481861">
    <property type="component" value="Unassembled WGS sequence"/>
</dbReference>
<evidence type="ECO:0000313" key="2">
    <source>
        <dbReference type="EMBL" id="KAF2866037.1"/>
    </source>
</evidence>
<dbReference type="OrthoDB" id="3556572at2759"/>
<dbReference type="AlphaFoldDB" id="A0A7C8HZB7"/>
<evidence type="ECO:0000256" key="1">
    <source>
        <dbReference type="SAM" id="SignalP"/>
    </source>
</evidence>
<dbReference type="Gene3D" id="3.80.10.10">
    <property type="entry name" value="Ribonuclease Inhibitor"/>
    <property type="match status" value="1"/>
</dbReference>
<keyword evidence="1" id="KW-0732">Signal</keyword>
<proteinExistence type="predicted"/>
<feature type="signal peptide" evidence="1">
    <location>
        <begin position="1"/>
        <end position="16"/>
    </location>
</feature>
<feature type="chain" id="PRO_5028910730" description="F-box domain-containing protein" evidence="1">
    <location>
        <begin position="17"/>
        <end position="527"/>
    </location>
</feature>
<comment type="caution">
    <text evidence="2">The sequence shown here is derived from an EMBL/GenBank/DDBJ whole genome shotgun (WGS) entry which is preliminary data.</text>
</comment>
<sequence>MATSVQLLGLPLTVFRLILDLLNRDDVDTIRLVSKACGEATEYVFFRKIALHDLSPSAEGINSRIWARLCDPQDALLHHVRHLQIGLFEQETHLPSEQTLVAVLGSLEHLQDFSWNARFPIPKGVLSALSTKWPAARLHVTNFDRREPKYLPLDTALLSSPQLYSLAYLVCGTIWNSQNELDELRSEFGQLRTCLLQTKRLKSLHLTAWPNMRLDENPHVDDSAWTTGPGNLDFREGDVFPALEELILPCDNYSLSRAHCQQWLAAMDWSHMRRLDFGNGCPREPMAALIGRVPQLKCFCFGFDPIFVQETVGVTEQESPSLYMIGEFLDGIEGLEEVIVNSVSSSWSMFNFTTISLCGKHGRTLKKLRLHYGVRSEIKGWSLEEVRGLVERCPGLEDLALRVTLDLTTPVPGCGMWSAPIVTEIQKLLPLRRLELETEVKYGRKVAQPSQFLNEADALKSAAALLRYLLNGKANTLVGEMIVKFVPTRPFFGPQDTEYIVARKAECATRFEVETMIHDQGFWRSPA</sequence>